<gene>
    <name evidence="1" type="ORF">BCF38_104144</name>
    <name evidence="2" type="ORF">SAMN05421539_104144</name>
</gene>
<keyword evidence="3" id="KW-1185">Reference proteome</keyword>
<dbReference type="Proteomes" id="UP000251571">
    <property type="component" value="Unassembled WGS sequence"/>
</dbReference>
<dbReference type="Proteomes" id="UP000245839">
    <property type="component" value="Unassembled WGS sequence"/>
</dbReference>
<reference evidence="1 3" key="2">
    <citation type="submission" date="2018-03" db="EMBL/GenBank/DDBJ databases">
        <title>Genomic Encyclopedia of Archaeal and Bacterial Type Strains, Phase II (KMG-II): from individual species to whole genera.</title>
        <authorList>
            <person name="Goeker M."/>
        </authorList>
    </citation>
    <scope>NUCLEOTIDE SEQUENCE [LARGE SCALE GENOMIC DNA]</scope>
    <source>
        <strain evidence="1 3">DSM 25227</strain>
    </source>
</reference>
<evidence type="ECO:0000313" key="3">
    <source>
        <dbReference type="Proteomes" id="UP000245839"/>
    </source>
</evidence>
<accession>A0A2Y9AMX2</accession>
<evidence type="ECO:0000313" key="1">
    <source>
        <dbReference type="EMBL" id="PWJ19212.1"/>
    </source>
</evidence>
<organism evidence="2 4">
    <name type="scientific">Jannaschia seohaensis</name>
    <dbReference type="NCBI Taxonomy" id="475081"/>
    <lineage>
        <taxon>Bacteria</taxon>
        <taxon>Pseudomonadati</taxon>
        <taxon>Pseudomonadota</taxon>
        <taxon>Alphaproteobacteria</taxon>
        <taxon>Rhodobacterales</taxon>
        <taxon>Roseobacteraceae</taxon>
        <taxon>Jannaschia</taxon>
    </lineage>
</organism>
<dbReference type="EMBL" id="UETC01000004">
    <property type="protein sequence ID" value="SSA45874.1"/>
    <property type="molecule type" value="Genomic_DNA"/>
</dbReference>
<dbReference type="RefSeq" id="WP_170125399.1">
    <property type="nucleotide sequence ID" value="NZ_QGDJ01000004.1"/>
</dbReference>
<dbReference type="EMBL" id="QGDJ01000004">
    <property type="protein sequence ID" value="PWJ19212.1"/>
    <property type="molecule type" value="Genomic_DNA"/>
</dbReference>
<name>A0A2Y9AMX2_9RHOB</name>
<proteinExistence type="predicted"/>
<sequence>MEARGYPGSISGKSMVRSGLIGVAVVVVATAWQVGALSADEATMEVAQLQDRD</sequence>
<dbReference type="AlphaFoldDB" id="A0A2Y9AMX2"/>
<evidence type="ECO:0000313" key="2">
    <source>
        <dbReference type="EMBL" id="SSA45874.1"/>
    </source>
</evidence>
<evidence type="ECO:0000313" key="4">
    <source>
        <dbReference type="Proteomes" id="UP000251571"/>
    </source>
</evidence>
<reference evidence="2 4" key="1">
    <citation type="submission" date="2016-10" db="EMBL/GenBank/DDBJ databases">
        <authorList>
            <person name="Cai Z."/>
        </authorList>
    </citation>
    <scope>NUCLEOTIDE SEQUENCE [LARGE SCALE GENOMIC DNA]</scope>
    <source>
        <strain evidence="2 4">DSM 25227</strain>
    </source>
</reference>
<protein>
    <submittedName>
        <fullName evidence="2">Uncharacterized protein</fullName>
    </submittedName>
</protein>